<dbReference type="EMBL" id="SHNO01000001">
    <property type="protein sequence ID" value="MCX2978901.1"/>
    <property type="molecule type" value="Genomic_DNA"/>
</dbReference>
<dbReference type="RefSeq" id="WP_279250597.1">
    <property type="nucleotide sequence ID" value="NZ_SHNO01000001.1"/>
</dbReference>
<feature type="signal peptide" evidence="1">
    <location>
        <begin position="1"/>
        <end position="28"/>
    </location>
</feature>
<evidence type="ECO:0000256" key="1">
    <source>
        <dbReference type="SAM" id="SignalP"/>
    </source>
</evidence>
<sequence>MNNSKTKLRKGSLALMILLGIIVLPACSDGSDQAAIDTTLAVFNDPGTAPWEPVAPDALIAECGLDPDILATVDESAPYSYAIVRYGKLCHEFYPPDMPGQFENAPNWSATKTLGATIVGRAAFMSADLPMPLQDSDRMDSWVDDISFNQDAQVGHVLAMIGFNESLAFGERDWEYDLVGAREINRLSDVVEAVIAQDSVRFNGATTTGEFAQRELFDKLGMSASVWQGDNFGFSWDSNLRDMARLGVLLVHGGVWNQQRLIDEEWVYRMTHPAFEDTNLSYGYLTWMTSTPSALPDIDPNVGVSLRHCSPPSIWREFPHTLSESIDCNYDDPQACVQTYDVGVFSALGLGGQVIEGHRGLDLVLVARNSAGEGPGPWDMIRPALVEHDPGYAGNEAAFCEAYRAADYAPDMITLP</sequence>
<dbReference type="Gene3D" id="3.40.710.10">
    <property type="entry name" value="DD-peptidase/beta-lactamase superfamily"/>
    <property type="match status" value="1"/>
</dbReference>
<comment type="caution">
    <text evidence="2">The sequence shown here is derived from an EMBL/GenBank/DDBJ whole genome shotgun (WGS) entry which is preliminary data.</text>
</comment>
<evidence type="ECO:0008006" key="4">
    <source>
        <dbReference type="Google" id="ProtNLM"/>
    </source>
</evidence>
<name>A0ABT3TAQ1_9GAMM</name>
<feature type="chain" id="PRO_5046785455" description="Beta-lactamase" evidence="1">
    <location>
        <begin position="29"/>
        <end position="416"/>
    </location>
</feature>
<dbReference type="SUPFAM" id="SSF56601">
    <property type="entry name" value="beta-lactamase/transpeptidase-like"/>
    <property type="match status" value="1"/>
</dbReference>
<dbReference type="Proteomes" id="UP001143304">
    <property type="component" value="Unassembled WGS sequence"/>
</dbReference>
<organism evidence="2 3">
    <name type="scientific">Candidatus Marimicrobium litorale</name>
    <dbReference type="NCBI Taxonomy" id="2518991"/>
    <lineage>
        <taxon>Bacteria</taxon>
        <taxon>Pseudomonadati</taxon>
        <taxon>Pseudomonadota</taxon>
        <taxon>Gammaproteobacteria</taxon>
        <taxon>Cellvibrionales</taxon>
        <taxon>Halieaceae</taxon>
        <taxon>Marimicrobium</taxon>
    </lineage>
</organism>
<keyword evidence="1" id="KW-0732">Signal</keyword>
<reference evidence="2" key="1">
    <citation type="submission" date="2019-02" db="EMBL/GenBank/DDBJ databases">
        <authorList>
            <person name="Li S.-H."/>
        </authorList>
    </citation>
    <scope>NUCLEOTIDE SEQUENCE</scope>
    <source>
        <strain evidence="2">IMCC11814</strain>
    </source>
</reference>
<gene>
    <name evidence="2" type="ORF">EYC82_16235</name>
</gene>
<proteinExistence type="predicted"/>
<accession>A0ABT3TAQ1</accession>
<evidence type="ECO:0000313" key="2">
    <source>
        <dbReference type="EMBL" id="MCX2978901.1"/>
    </source>
</evidence>
<dbReference type="InterPro" id="IPR012338">
    <property type="entry name" value="Beta-lactam/transpept-like"/>
</dbReference>
<evidence type="ECO:0000313" key="3">
    <source>
        <dbReference type="Proteomes" id="UP001143304"/>
    </source>
</evidence>
<keyword evidence="3" id="KW-1185">Reference proteome</keyword>
<protein>
    <recommendedName>
        <fullName evidence="4">Beta-lactamase</fullName>
    </recommendedName>
</protein>